<proteinExistence type="predicted"/>
<organism evidence="4 5">
    <name type="scientific">Bacillus cereus</name>
    <dbReference type="NCBI Taxonomy" id="1396"/>
    <lineage>
        <taxon>Bacteria</taxon>
        <taxon>Bacillati</taxon>
        <taxon>Bacillota</taxon>
        <taxon>Bacilli</taxon>
        <taxon>Bacillales</taxon>
        <taxon>Bacillaceae</taxon>
        <taxon>Bacillus</taxon>
        <taxon>Bacillus cereus group</taxon>
    </lineage>
</organism>
<evidence type="ECO:0000256" key="2">
    <source>
        <dbReference type="ARBA" id="ARBA00022704"/>
    </source>
</evidence>
<dbReference type="Pfam" id="PF09394">
    <property type="entry name" value="Inhibitor_I42"/>
    <property type="match status" value="1"/>
</dbReference>
<dbReference type="EMBL" id="CP070340">
    <property type="protein sequence ID" value="QRY18575.1"/>
    <property type="molecule type" value="Genomic_DNA"/>
</dbReference>
<name>A0ABD7DQ83_BACCE</name>
<dbReference type="Gene3D" id="2.60.40.2020">
    <property type="match status" value="1"/>
</dbReference>
<evidence type="ECO:0000256" key="1">
    <source>
        <dbReference type="ARBA" id="ARBA00022690"/>
    </source>
</evidence>
<dbReference type="GO" id="GO:0004869">
    <property type="term" value="F:cysteine-type endopeptidase inhibitor activity"/>
    <property type="evidence" value="ECO:0007669"/>
    <property type="project" value="UniProtKB-KW"/>
</dbReference>
<geneLocation type="plasmid" evidence="4 5">
    <name>pVKMB-370_1</name>
</geneLocation>
<dbReference type="RefSeq" id="WP_078386402.1">
    <property type="nucleotide sequence ID" value="NZ_CAKJWR010000001.1"/>
</dbReference>
<evidence type="ECO:0000313" key="4">
    <source>
        <dbReference type="EMBL" id="QRY18575.1"/>
    </source>
</evidence>
<sequence>MILTEKDLEHTLNISMNEVFTIQLEENPTTGYRWMLETVSNIELIKDDFILLENTVGGAGIRIFQLCTTNKGLYEIYIKKWQEWIGETSVIKNFKILINVE</sequence>
<accession>A0ABD7DQ83</accession>
<dbReference type="PANTHER" id="PTHR36530">
    <property type="entry name" value="INHIBITOR OF CYSTEINE PEPTIDASE"/>
    <property type="match status" value="1"/>
</dbReference>
<evidence type="ECO:0000259" key="3">
    <source>
        <dbReference type="Pfam" id="PF09394"/>
    </source>
</evidence>
<feature type="domain" description="Proteinase inhibitor I42 chagasin" evidence="3">
    <location>
        <begin position="13"/>
        <end position="96"/>
    </location>
</feature>
<evidence type="ECO:0000313" key="5">
    <source>
        <dbReference type="Proteomes" id="UP000663613"/>
    </source>
</evidence>
<protein>
    <submittedName>
        <fullName evidence="4">Protease inhibitor I42 family protein</fullName>
    </submittedName>
</protein>
<dbReference type="InterPro" id="IPR052781">
    <property type="entry name" value="Cys_protease_inhibitor_I42"/>
</dbReference>
<gene>
    <name evidence="4" type="ORF">JTF64_28095</name>
</gene>
<dbReference type="AlphaFoldDB" id="A0ABD7DQ83"/>
<dbReference type="InterPro" id="IPR036331">
    <property type="entry name" value="Chagasin-like_sf"/>
</dbReference>
<dbReference type="InterPro" id="IPR018990">
    <property type="entry name" value="Prot_inh_I42_chagasin"/>
</dbReference>
<reference evidence="4 5" key="1">
    <citation type="submission" date="2021-02" db="EMBL/GenBank/DDBJ databases">
        <title>Bacillus cereus VKM B-370.</title>
        <authorList>
            <person name="Kazantseva O.A."/>
            <person name="Piligrimova E.G."/>
            <person name="Buzikov R.M."/>
            <person name="Shadrin A.M."/>
        </authorList>
    </citation>
    <scope>NUCLEOTIDE SEQUENCE [LARGE SCALE GENOMIC DNA]</scope>
    <source>
        <strain evidence="4 5">VKM B-370</strain>
        <plasmid evidence="4 5">pVKMB-370_1</plasmid>
    </source>
</reference>
<keyword evidence="4" id="KW-0614">Plasmid</keyword>
<dbReference type="Proteomes" id="UP000663613">
    <property type="component" value="Plasmid pVKMB-370_1"/>
</dbReference>
<dbReference type="SUPFAM" id="SSF141066">
    <property type="entry name" value="ICP-like"/>
    <property type="match status" value="1"/>
</dbReference>
<keyword evidence="1 4" id="KW-0646">Protease inhibitor</keyword>
<keyword evidence="2" id="KW-0789">Thiol protease inhibitor</keyword>
<dbReference type="PANTHER" id="PTHR36530:SF1">
    <property type="entry name" value="AMOEBIASIN-1"/>
    <property type="match status" value="1"/>
</dbReference>